<reference evidence="1 2" key="1">
    <citation type="submission" date="2024-09" db="EMBL/GenBank/DDBJ databases">
        <authorList>
            <person name="Sun Q."/>
            <person name="Mori K."/>
        </authorList>
    </citation>
    <scope>NUCLEOTIDE SEQUENCE [LARGE SCALE GENOMIC DNA]</scope>
    <source>
        <strain evidence="1 2">TBRC 0563</strain>
    </source>
</reference>
<sequence>MEQQQPVPPDQWYVLVEEKVTKGQSISWSLTATHPAGPDVGQARRLAAEAALTHRPKHPRRVRGRQVFQTGPDNWLVVARGAQEDHHFRVSVGLLTAVTTT</sequence>
<keyword evidence="2" id="KW-1185">Reference proteome</keyword>
<organism evidence="1 2">
    <name type="scientific">Actinoallomurus acaciae</name>
    <dbReference type="NCBI Taxonomy" id="502577"/>
    <lineage>
        <taxon>Bacteria</taxon>
        <taxon>Bacillati</taxon>
        <taxon>Actinomycetota</taxon>
        <taxon>Actinomycetes</taxon>
        <taxon>Streptosporangiales</taxon>
        <taxon>Thermomonosporaceae</taxon>
        <taxon>Actinoallomurus</taxon>
    </lineage>
</organism>
<accession>A0ABV5YIC3</accession>
<gene>
    <name evidence="1" type="ORF">ACFFNX_18395</name>
</gene>
<comment type="caution">
    <text evidence="1">The sequence shown here is derived from an EMBL/GenBank/DDBJ whole genome shotgun (WGS) entry which is preliminary data.</text>
</comment>
<proteinExistence type="predicted"/>
<protein>
    <submittedName>
        <fullName evidence="1">Uncharacterized protein</fullName>
    </submittedName>
</protein>
<dbReference type="RefSeq" id="WP_378203209.1">
    <property type="nucleotide sequence ID" value="NZ_JBHLZP010000124.1"/>
</dbReference>
<name>A0ABV5YIC3_9ACTN</name>
<dbReference type="EMBL" id="JBHLZP010000124">
    <property type="protein sequence ID" value="MFB9834157.1"/>
    <property type="molecule type" value="Genomic_DNA"/>
</dbReference>
<dbReference type="Proteomes" id="UP001589627">
    <property type="component" value="Unassembled WGS sequence"/>
</dbReference>
<evidence type="ECO:0000313" key="2">
    <source>
        <dbReference type="Proteomes" id="UP001589627"/>
    </source>
</evidence>
<evidence type="ECO:0000313" key="1">
    <source>
        <dbReference type="EMBL" id="MFB9834157.1"/>
    </source>
</evidence>